<evidence type="ECO:0000256" key="1">
    <source>
        <dbReference type="SAM" id="MobiDB-lite"/>
    </source>
</evidence>
<dbReference type="Proteomes" id="UP000241203">
    <property type="component" value="Unassembled WGS sequence"/>
</dbReference>
<comment type="caution">
    <text evidence="2">The sequence shown here is derived from an EMBL/GenBank/DDBJ whole genome shotgun (WGS) entry which is preliminary data.</text>
</comment>
<feature type="compositionally biased region" description="Basic residues" evidence="1">
    <location>
        <begin position="23"/>
        <end position="34"/>
    </location>
</feature>
<feature type="compositionally biased region" description="Pro residues" evidence="1">
    <location>
        <begin position="39"/>
        <end position="62"/>
    </location>
</feature>
<feature type="compositionally biased region" description="Low complexity" evidence="1">
    <location>
        <begin position="132"/>
        <end position="149"/>
    </location>
</feature>
<evidence type="ECO:0000313" key="3">
    <source>
        <dbReference type="Proteomes" id="UP000241203"/>
    </source>
</evidence>
<sequence length="281" mass="31576">MGEAEVVEERTRRAGRSPLPPRRPGRRPAARRSSRREPPQPQLLPSPRPPSPPSVARPPPSQPRNGRDRGFASVRPPEASSPRGASPQRVVPSSARRSILQRPTMRRRSSDGSSRGWTNEMRRRTMWIVQHSSIGWASSSPWSSAWTRASARRTRVERTPASPTGHPPAARSPRTARKGSTEPRRRRSEWVRKSPLKPTKGYDDPPKATSSPVRRNLREHRAADHECTTTVRVLLCGERMARYRVGGHNGVSFHRLSDERRVNAPAGARTTFSDIQQRSHS</sequence>
<dbReference type="AlphaFoldDB" id="A0A2P8H0Y5"/>
<feature type="compositionally biased region" description="Basic and acidic residues" evidence="1">
    <location>
        <begin position="179"/>
        <end position="192"/>
    </location>
</feature>
<reference evidence="2 3" key="1">
    <citation type="submission" date="2018-03" db="EMBL/GenBank/DDBJ databases">
        <title>Genomic Encyclopedia of Archaeal and Bacterial Type Strains, Phase II (KMG-II): from individual species to whole genera.</title>
        <authorList>
            <person name="Goeker M."/>
        </authorList>
    </citation>
    <scope>NUCLEOTIDE SEQUENCE [LARGE SCALE GENOMIC DNA]</scope>
    <source>
        <strain evidence="2 3">DSM 21548</strain>
    </source>
</reference>
<name>A0A2P8H0Y5_9MICO</name>
<proteinExistence type="predicted"/>
<dbReference type="EMBL" id="PYAU01000001">
    <property type="protein sequence ID" value="PSL39877.1"/>
    <property type="molecule type" value="Genomic_DNA"/>
</dbReference>
<organism evidence="2 3">
    <name type="scientific">Labedella gwakjiensis</name>
    <dbReference type="NCBI Taxonomy" id="390269"/>
    <lineage>
        <taxon>Bacteria</taxon>
        <taxon>Bacillati</taxon>
        <taxon>Actinomycetota</taxon>
        <taxon>Actinomycetes</taxon>
        <taxon>Micrococcales</taxon>
        <taxon>Microbacteriaceae</taxon>
        <taxon>Labedella</taxon>
    </lineage>
</organism>
<feature type="region of interest" description="Disordered" evidence="1">
    <location>
        <begin position="1"/>
        <end position="221"/>
    </location>
</feature>
<evidence type="ECO:0000313" key="2">
    <source>
        <dbReference type="EMBL" id="PSL39877.1"/>
    </source>
</evidence>
<protein>
    <submittedName>
        <fullName evidence="2">Uncharacterized protein</fullName>
    </submittedName>
</protein>
<gene>
    <name evidence="2" type="ORF">CLV49_3531</name>
</gene>
<accession>A0A2P8H0Y5</accession>